<dbReference type="GO" id="GO:0005975">
    <property type="term" value="P:carbohydrate metabolic process"/>
    <property type="evidence" value="ECO:0007669"/>
    <property type="project" value="UniProtKB-ARBA"/>
</dbReference>
<keyword evidence="2" id="KW-0521">NADP</keyword>
<dbReference type="Pfam" id="PF13561">
    <property type="entry name" value="adh_short_C2"/>
    <property type="match status" value="1"/>
</dbReference>
<dbReference type="RefSeq" id="XP_014565924.1">
    <property type="nucleotide sequence ID" value="XM_014710438.1"/>
</dbReference>
<dbReference type="AlphaFoldDB" id="G7DWI9"/>
<accession>G7DWI9</accession>
<dbReference type="InterPro" id="IPR002347">
    <property type="entry name" value="SDR_fam"/>
</dbReference>
<protein>
    <submittedName>
        <fullName evidence="5">Uncharacterized protein</fullName>
    </submittedName>
</protein>
<comment type="similarity">
    <text evidence="1">Belongs to the short-chain dehydrogenases/reductases (SDR) family.</text>
</comment>
<proteinExistence type="inferred from homology"/>
<feature type="compositionally biased region" description="Basic and acidic residues" evidence="4">
    <location>
        <begin position="79"/>
        <end position="91"/>
    </location>
</feature>
<evidence type="ECO:0000256" key="1">
    <source>
        <dbReference type="ARBA" id="ARBA00006484"/>
    </source>
</evidence>
<dbReference type="GO" id="GO:0044281">
    <property type="term" value="P:small molecule metabolic process"/>
    <property type="evidence" value="ECO:0007669"/>
    <property type="project" value="UniProtKB-ARBA"/>
</dbReference>
<dbReference type="PANTHER" id="PTHR43008:SF14">
    <property type="entry name" value="DEHYDROGENASE ARBD, PUTATIVE-RELATED"/>
    <property type="match status" value="1"/>
</dbReference>
<reference evidence="5 6" key="2">
    <citation type="journal article" date="2012" name="Open Biol.">
        <title>Characteristics of nucleosomes and linker DNA regions on the genome of the basidiomycete Mixia osmundae revealed by mono- and dinucleosome mapping.</title>
        <authorList>
            <person name="Nishida H."/>
            <person name="Kondo S."/>
            <person name="Matsumoto T."/>
            <person name="Suzuki Y."/>
            <person name="Yoshikawa H."/>
            <person name="Taylor T.D."/>
            <person name="Sugiyama J."/>
        </authorList>
    </citation>
    <scope>NUCLEOTIDE SEQUENCE [LARGE SCALE GENOMIC DNA]</scope>
    <source>
        <strain evidence="6">CBS 9802 / IAM 14324 / JCM 22182 / KY 12970</strain>
    </source>
</reference>
<name>G7DWI9_MIXOS</name>
<evidence type="ECO:0000256" key="4">
    <source>
        <dbReference type="SAM" id="MobiDB-lite"/>
    </source>
</evidence>
<dbReference type="EMBL" id="BABT02000052">
    <property type="protein sequence ID" value="GAA94949.1"/>
    <property type="molecule type" value="Genomic_DNA"/>
</dbReference>
<dbReference type="OrthoDB" id="5325318at2759"/>
<dbReference type="PRINTS" id="PR00081">
    <property type="entry name" value="GDHRDH"/>
</dbReference>
<organism evidence="5 6">
    <name type="scientific">Mixia osmundae (strain CBS 9802 / IAM 14324 / JCM 22182 / KY 12970)</name>
    <dbReference type="NCBI Taxonomy" id="764103"/>
    <lineage>
        <taxon>Eukaryota</taxon>
        <taxon>Fungi</taxon>
        <taxon>Dikarya</taxon>
        <taxon>Basidiomycota</taxon>
        <taxon>Pucciniomycotina</taxon>
        <taxon>Mixiomycetes</taxon>
        <taxon>Mixiales</taxon>
        <taxon>Mixiaceae</taxon>
        <taxon>Mixia</taxon>
    </lineage>
</organism>
<keyword evidence="6" id="KW-1185">Reference proteome</keyword>
<keyword evidence="3" id="KW-0560">Oxidoreductase</keyword>
<dbReference type="eggNOG" id="KOG0725">
    <property type="taxonomic scope" value="Eukaryota"/>
</dbReference>
<gene>
    <name evidence="5" type="primary">Mo01604</name>
    <name evidence="5" type="ORF">E5Q_01604</name>
</gene>
<dbReference type="PANTHER" id="PTHR43008">
    <property type="entry name" value="BENZIL REDUCTASE"/>
    <property type="match status" value="1"/>
</dbReference>
<dbReference type="GO" id="GO:0050085">
    <property type="term" value="F:mannitol 2-dehydrogenase (NADP+) activity"/>
    <property type="evidence" value="ECO:0007669"/>
    <property type="project" value="UniProtKB-ARBA"/>
</dbReference>
<reference evidence="5 6" key="1">
    <citation type="journal article" date="2011" name="J. Gen. Appl. Microbiol.">
        <title>Draft genome sequencing of the enigmatic basidiomycete Mixia osmundae.</title>
        <authorList>
            <person name="Nishida H."/>
            <person name="Nagatsuka Y."/>
            <person name="Sugiyama J."/>
        </authorList>
    </citation>
    <scope>NUCLEOTIDE SEQUENCE [LARGE SCALE GENOMIC DNA]</scope>
    <source>
        <strain evidence="6">CBS 9802 / IAM 14324 / JCM 22182 / KY 12970</strain>
    </source>
</reference>
<dbReference type="HOGENOM" id="CLU_010194_1_1_1"/>
<dbReference type="InParanoid" id="G7DWI9"/>
<evidence type="ECO:0000256" key="2">
    <source>
        <dbReference type="ARBA" id="ARBA00022857"/>
    </source>
</evidence>
<dbReference type="InterPro" id="IPR020904">
    <property type="entry name" value="Sc_DH/Rdtase_CS"/>
</dbReference>
<dbReference type="Gene3D" id="3.40.50.720">
    <property type="entry name" value="NAD(P)-binding Rossmann-like Domain"/>
    <property type="match status" value="1"/>
</dbReference>
<dbReference type="FunFam" id="3.40.50.720:FF:000090">
    <property type="entry name" value="NADP-dependent mannitol dehydrogenase"/>
    <property type="match status" value="1"/>
</dbReference>
<sequence>MKASQAIFRHAQGSLASAQHAAARTSTALQNAPRSTTTGGARALSCAPVRALSSTAIRREPPTDNPSHASMIDHVTDYPHIHERDPDDHGHNTTGGGVGRHTSRTLASLSMEGKTCVVTGGARGLGNLFVRTFVESGSNSVVILDLDAEQARKAAQDVVDWFVEHGEAEEGEISATGIGCNVADEESVKAAFAQIKESHGTLDVLVNSAGICHNYQAMDYPTEKYKQLMSINVDGSFFCAREAAKLMSTDYGAKGGSIILVGSMSGSIINIPQPQTPYNSSKSAVKHMAASLGVEWAGKKIRVNSLAPGYMQTSLLKAVLSSNQALAEKWESMTPMGRLGDPEDLKGAIVFLASDASKFVTGVDLRVDGGYCTT</sequence>
<feature type="region of interest" description="Disordered" evidence="4">
    <location>
        <begin position="79"/>
        <end position="102"/>
    </location>
</feature>
<evidence type="ECO:0000313" key="5">
    <source>
        <dbReference type="EMBL" id="GAA94949.1"/>
    </source>
</evidence>
<dbReference type="STRING" id="764103.G7DWI9"/>
<evidence type="ECO:0000256" key="3">
    <source>
        <dbReference type="ARBA" id="ARBA00023002"/>
    </source>
</evidence>
<dbReference type="SUPFAM" id="SSF51735">
    <property type="entry name" value="NAD(P)-binding Rossmann-fold domains"/>
    <property type="match status" value="1"/>
</dbReference>
<dbReference type="PROSITE" id="PS00061">
    <property type="entry name" value="ADH_SHORT"/>
    <property type="match status" value="1"/>
</dbReference>
<dbReference type="PRINTS" id="PR00080">
    <property type="entry name" value="SDRFAMILY"/>
</dbReference>
<dbReference type="Proteomes" id="UP000009131">
    <property type="component" value="Unassembled WGS sequence"/>
</dbReference>
<dbReference type="InterPro" id="IPR036291">
    <property type="entry name" value="NAD(P)-bd_dom_sf"/>
</dbReference>
<dbReference type="GO" id="GO:0050664">
    <property type="term" value="F:oxidoreductase activity, acting on NAD(P)H, oxygen as acceptor"/>
    <property type="evidence" value="ECO:0007669"/>
    <property type="project" value="TreeGrafter"/>
</dbReference>
<evidence type="ECO:0000313" key="6">
    <source>
        <dbReference type="Proteomes" id="UP000009131"/>
    </source>
</evidence>
<dbReference type="OMA" id="NSAGICH"/>
<comment type="caution">
    <text evidence="5">The sequence shown here is derived from an EMBL/GenBank/DDBJ whole genome shotgun (WGS) entry which is preliminary data.</text>
</comment>